<dbReference type="InterPro" id="IPR005843">
    <property type="entry name" value="A-D-PHexomutase_C"/>
</dbReference>
<dbReference type="Proteomes" id="UP001246473">
    <property type="component" value="Unassembled WGS sequence"/>
</dbReference>
<keyword evidence="6 12" id="KW-0413">Isomerase</keyword>
<dbReference type="CDD" id="cd03089">
    <property type="entry name" value="PMM_PGM"/>
    <property type="match status" value="1"/>
</dbReference>
<organism evidence="12 15">
    <name type="scientific">Paraburkholderia fungorum</name>
    <dbReference type="NCBI Taxonomy" id="134537"/>
    <lineage>
        <taxon>Bacteria</taxon>
        <taxon>Pseudomonadati</taxon>
        <taxon>Pseudomonadota</taxon>
        <taxon>Betaproteobacteria</taxon>
        <taxon>Burkholderiales</taxon>
        <taxon>Burkholderiaceae</taxon>
        <taxon>Paraburkholderia</taxon>
    </lineage>
</organism>
<accession>A0AAJ3SJZ9</accession>
<evidence type="ECO:0000256" key="3">
    <source>
        <dbReference type="ARBA" id="ARBA00022553"/>
    </source>
</evidence>
<evidence type="ECO:0000256" key="1">
    <source>
        <dbReference type="ARBA" id="ARBA00001946"/>
    </source>
</evidence>
<gene>
    <name evidence="12" type="ORF">GGD69_006713</name>
    <name evidence="11" type="ORF">OI25_795</name>
    <name evidence="13" type="ORF">ParKJ_38900</name>
</gene>
<dbReference type="InterPro" id="IPR005841">
    <property type="entry name" value="Alpha-D-phosphohexomutase_SF"/>
</dbReference>
<dbReference type="PRINTS" id="PR00509">
    <property type="entry name" value="PGMPMM"/>
</dbReference>
<dbReference type="PANTHER" id="PTHR43771">
    <property type="entry name" value="PHOSPHOMANNOMUTASE"/>
    <property type="match status" value="1"/>
</dbReference>
<dbReference type="AlphaFoldDB" id="A0AAJ3SJZ9"/>
<dbReference type="EMBL" id="JACIIK010000014">
    <property type="protein sequence ID" value="MBB6205818.1"/>
    <property type="molecule type" value="Genomic_DNA"/>
</dbReference>
<evidence type="ECO:0000313" key="13">
    <source>
        <dbReference type="EMBL" id="MDT8843394.1"/>
    </source>
</evidence>
<dbReference type="Gene3D" id="3.30.310.50">
    <property type="entry name" value="Alpha-D-phosphohexomutase, C-terminal domain"/>
    <property type="match status" value="1"/>
</dbReference>
<sequence>MISKSIFKAYDIRGVIGKTLDADAARSIGRAFGSEVRAQGGDAVVVARDGRLSGPELVQALSDGLRAAGVDVVNVGMVPTPVGYFAASVPLQLDGGERRVDSCIVVTGSHNPPDYNGFKMVLRGAAIYGEQILALHQRIVDENFSDGSGTYTEYDIADAYLDRITSDIKLARPIKIVVDTGNGVAGGLAPKLFKKLGCELVELFTEIDGNFPNHHPDPAHPENLQDVIRALKETDAEIGFAFDGDGDRLGVVTKDGQIIYPDRQLMLFAEEVLSRNKGAQIIYDVKCTRNLAKWVKDKGGEPLMWKTGHSLVKAKLRETGAPLAGEMSGHVFFKDRWYGFDDGLYTGARLLEILTRVADPSKLLNSLPNSNSTPELQLKLEEGENFELIARLQQNATFTGADDVVKIDGLRVEYPDGFGLARSSNTTPVVVMRFEADSDEALRRIQEDFRRVIMAEKPDAKLPF</sequence>
<dbReference type="InterPro" id="IPR005846">
    <property type="entry name" value="A-D-PHexomutase_a/b/a-III"/>
</dbReference>
<dbReference type="InterPro" id="IPR016055">
    <property type="entry name" value="A-D-PHexomutase_a/b/a-I/II/III"/>
</dbReference>
<evidence type="ECO:0000259" key="9">
    <source>
        <dbReference type="Pfam" id="PF02879"/>
    </source>
</evidence>
<dbReference type="GO" id="GO:0004615">
    <property type="term" value="F:phosphomannomutase activity"/>
    <property type="evidence" value="ECO:0007669"/>
    <property type="project" value="UniProtKB-EC"/>
</dbReference>
<dbReference type="Pfam" id="PF02879">
    <property type="entry name" value="PGM_PMM_II"/>
    <property type="match status" value="1"/>
</dbReference>
<dbReference type="GO" id="GO:0004614">
    <property type="term" value="F:phosphoglucomutase activity"/>
    <property type="evidence" value="ECO:0007669"/>
    <property type="project" value="UniProtKB-EC"/>
</dbReference>
<evidence type="ECO:0000313" key="15">
    <source>
        <dbReference type="Proteomes" id="UP000518681"/>
    </source>
</evidence>
<dbReference type="PANTHER" id="PTHR43771:SF2">
    <property type="entry name" value="PHOSPHOMANNOMUTASE_PHOSPHOGLUCOMUTASE"/>
    <property type="match status" value="1"/>
</dbReference>
<dbReference type="RefSeq" id="WP_028199821.1">
    <property type="nucleotide sequence ID" value="NZ_CADFGE010000007.1"/>
</dbReference>
<evidence type="ECO:0000259" key="7">
    <source>
        <dbReference type="Pfam" id="PF00408"/>
    </source>
</evidence>
<keyword evidence="4" id="KW-0479">Metal-binding</keyword>
<comment type="cofactor">
    <cofactor evidence="1">
        <name>Mg(2+)</name>
        <dbReference type="ChEBI" id="CHEBI:18420"/>
    </cofactor>
</comment>
<protein>
    <submittedName>
        <fullName evidence="11">Phosphoglucomutase/phosphomannomutase, alpha/beta/alpha domain III family protein</fullName>
    </submittedName>
    <submittedName>
        <fullName evidence="12">Phosphomannomutase/phosphoglucomutase</fullName>
        <ecNumber evidence="12">5.4.2.2</ecNumber>
        <ecNumber evidence="12">5.4.2.8</ecNumber>
    </submittedName>
</protein>
<dbReference type="GO" id="GO:0046872">
    <property type="term" value="F:metal ion binding"/>
    <property type="evidence" value="ECO:0007669"/>
    <property type="project" value="UniProtKB-KW"/>
</dbReference>
<keyword evidence="5" id="KW-0460">Magnesium</keyword>
<dbReference type="Gene3D" id="3.40.120.10">
    <property type="entry name" value="Alpha-D-Glucose-1,6-Bisphosphate, subunit A, domain 3"/>
    <property type="match status" value="3"/>
</dbReference>
<dbReference type="EMBL" id="CP010026">
    <property type="protein sequence ID" value="AJZ59019.1"/>
    <property type="molecule type" value="Genomic_DNA"/>
</dbReference>
<dbReference type="Pfam" id="PF00408">
    <property type="entry name" value="PGM_PMM_IV"/>
    <property type="match status" value="1"/>
</dbReference>
<reference evidence="13" key="3">
    <citation type="submission" date="2022-08" db="EMBL/GenBank/DDBJ databases">
        <authorList>
            <person name="Kim S.-J."/>
        </authorList>
    </citation>
    <scope>NUCLEOTIDE SEQUENCE</scope>
    <source>
        <strain evidence="13">KJ</strain>
    </source>
</reference>
<evidence type="ECO:0000313" key="12">
    <source>
        <dbReference type="EMBL" id="MBB6205818.1"/>
    </source>
</evidence>
<dbReference type="Pfam" id="PF02880">
    <property type="entry name" value="PGM_PMM_III"/>
    <property type="match status" value="1"/>
</dbReference>
<feature type="domain" description="Alpha-D-phosphohexomutase alpha/beta/alpha" evidence="8">
    <location>
        <begin position="5"/>
        <end position="141"/>
    </location>
</feature>
<dbReference type="InterPro" id="IPR036900">
    <property type="entry name" value="A-D-PHexomutase_C_sf"/>
</dbReference>
<dbReference type="Proteomes" id="UP000518681">
    <property type="component" value="Unassembled WGS sequence"/>
</dbReference>
<dbReference type="EC" id="5.4.2.8" evidence="12"/>
<dbReference type="KEGG" id="bfn:OI25_795"/>
<reference evidence="11 14" key="1">
    <citation type="journal article" date="2015" name="Genome Announc.">
        <title>Complete genome sequences for 59 burkholderia isolates, both pathogenic and near neighbor.</title>
        <authorList>
            <person name="Johnson S.L."/>
            <person name="Bishop-Lilly K.A."/>
            <person name="Ladner J.T."/>
            <person name="Daligault H.E."/>
            <person name="Davenport K.W."/>
            <person name="Jaissle J."/>
            <person name="Frey K.G."/>
            <person name="Koroleva G.I."/>
            <person name="Bruce D.C."/>
            <person name="Coyne S.R."/>
            <person name="Broomall S.M."/>
            <person name="Li P.E."/>
            <person name="Teshima H."/>
            <person name="Gibbons H.S."/>
            <person name="Palacios G.F."/>
            <person name="Rosenzweig C.N."/>
            <person name="Redden C.L."/>
            <person name="Xu Y."/>
            <person name="Minogue T.D."/>
            <person name="Chain P.S."/>
        </authorList>
    </citation>
    <scope>NUCLEOTIDE SEQUENCE [LARGE SCALE GENOMIC DNA]</scope>
    <source>
        <strain evidence="11 14">ATCC BAA-463</strain>
    </source>
</reference>
<dbReference type="InterPro" id="IPR005845">
    <property type="entry name" value="A-D-PHexomutase_a/b/a-II"/>
</dbReference>
<evidence type="ECO:0000259" key="10">
    <source>
        <dbReference type="Pfam" id="PF02880"/>
    </source>
</evidence>
<evidence type="ECO:0000256" key="2">
    <source>
        <dbReference type="ARBA" id="ARBA00010231"/>
    </source>
</evidence>
<feature type="domain" description="Alpha-D-phosphohexomutase alpha/beta/alpha" evidence="9">
    <location>
        <begin position="158"/>
        <end position="256"/>
    </location>
</feature>
<dbReference type="Pfam" id="PF02878">
    <property type="entry name" value="PGM_PMM_I"/>
    <property type="match status" value="1"/>
</dbReference>
<feature type="domain" description="Alpha-D-phosphohexomutase C-terminal" evidence="7">
    <location>
        <begin position="375"/>
        <end position="451"/>
    </location>
</feature>
<evidence type="ECO:0000256" key="6">
    <source>
        <dbReference type="ARBA" id="ARBA00023235"/>
    </source>
</evidence>
<evidence type="ECO:0000256" key="5">
    <source>
        <dbReference type="ARBA" id="ARBA00022842"/>
    </source>
</evidence>
<dbReference type="GeneID" id="66514798"/>
<reference evidence="12 15" key="2">
    <citation type="submission" date="2020-08" db="EMBL/GenBank/DDBJ databases">
        <title>Genomic Encyclopedia of Type Strains, Phase IV (KMG-V): Genome sequencing to study the core and pangenomes of soil and plant-associated prokaryotes.</title>
        <authorList>
            <person name="Whitman W."/>
        </authorList>
    </citation>
    <scope>NUCLEOTIDE SEQUENCE [LARGE SCALE GENOMIC DNA]</scope>
    <source>
        <strain evidence="12 15">SEMIA 4013</strain>
    </source>
</reference>
<comment type="similarity">
    <text evidence="2">Belongs to the phosphohexose mutase family.</text>
</comment>
<dbReference type="SUPFAM" id="SSF53738">
    <property type="entry name" value="Phosphoglucomutase, first 3 domains"/>
    <property type="match status" value="3"/>
</dbReference>
<dbReference type="EC" id="5.4.2.2" evidence="12"/>
<keyword evidence="3" id="KW-0597">Phosphoprotein</keyword>
<dbReference type="Proteomes" id="UP000032614">
    <property type="component" value="Chromosome 1"/>
</dbReference>
<evidence type="ECO:0000313" key="11">
    <source>
        <dbReference type="EMBL" id="AJZ59019.1"/>
    </source>
</evidence>
<proteinExistence type="inferred from homology"/>
<feature type="domain" description="Alpha-D-phosphohexomutase alpha/beta/alpha" evidence="10">
    <location>
        <begin position="261"/>
        <end position="368"/>
    </location>
</feature>
<dbReference type="InterPro" id="IPR005844">
    <property type="entry name" value="A-D-PHexomutase_a/b/a-I"/>
</dbReference>
<dbReference type="GO" id="GO:0005975">
    <property type="term" value="P:carbohydrate metabolic process"/>
    <property type="evidence" value="ECO:0007669"/>
    <property type="project" value="InterPro"/>
</dbReference>
<name>A0AAJ3SJZ9_9BURK</name>
<dbReference type="SUPFAM" id="SSF55957">
    <property type="entry name" value="Phosphoglucomutase, C-terminal domain"/>
    <property type="match status" value="1"/>
</dbReference>
<evidence type="ECO:0000259" key="8">
    <source>
        <dbReference type="Pfam" id="PF02878"/>
    </source>
</evidence>
<dbReference type="EMBL" id="JANSLM010000024">
    <property type="protein sequence ID" value="MDT8843394.1"/>
    <property type="molecule type" value="Genomic_DNA"/>
</dbReference>
<evidence type="ECO:0000256" key="4">
    <source>
        <dbReference type="ARBA" id="ARBA00022723"/>
    </source>
</evidence>
<evidence type="ECO:0000313" key="14">
    <source>
        <dbReference type="Proteomes" id="UP000032614"/>
    </source>
</evidence>